<keyword evidence="7" id="KW-1185">Reference proteome</keyword>
<dbReference type="SUPFAM" id="SSF103506">
    <property type="entry name" value="Mitochondrial carrier"/>
    <property type="match status" value="1"/>
</dbReference>
<evidence type="ECO:0000256" key="1">
    <source>
        <dbReference type="ARBA" id="ARBA00004141"/>
    </source>
</evidence>
<name>A0AAW0JIB0_MYOGA</name>
<feature type="repeat" description="Solcar" evidence="5">
    <location>
        <begin position="11"/>
        <end position="74"/>
    </location>
</feature>
<keyword evidence="3 5" id="KW-0812">Transmembrane</keyword>
<dbReference type="PROSITE" id="PS50920">
    <property type="entry name" value="SOLCAR"/>
    <property type="match status" value="1"/>
</dbReference>
<evidence type="ECO:0000256" key="2">
    <source>
        <dbReference type="ARBA" id="ARBA00006375"/>
    </source>
</evidence>
<proteinExistence type="inferred from homology"/>
<evidence type="ECO:0000256" key="3">
    <source>
        <dbReference type="ARBA" id="ARBA00022692"/>
    </source>
</evidence>
<dbReference type="EMBL" id="JBBHLL010000036">
    <property type="protein sequence ID" value="KAK7826019.1"/>
    <property type="molecule type" value="Genomic_DNA"/>
</dbReference>
<keyword evidence="4 5" id="KW-0472">Membrane</keyword>
<protein>
    <submittedName>
        <fullName evidence="6">Uncharacterized protein</fullName>
    </submittedName>
</protein>
<dbReference type="Proteomes" id="UP001488838">
    <property type="component" value="Unassembled WGS sequence"/>
</dbReference>
<dbReference type="InterPro" id="IPR023395">
    <property type="entry name" value="MCP_dom_sf"/>
</dbReference>
<dbReference type="Gene3D" id="1.50.40.10">
    <property type="entry name" value="Mitochondrial carrier domain"/>
    <property type="match status" value="1"/>
</dbReference>
<gene>
    <name evidence="6" type="ORF">U0070_009900</name>
</gene>
<evidence type="ECO:0000313" key="7">
    <source>
        <dbReference type="Proteomes" id="UP001488838"/>
    </source>
</evidence>
<evidence type="ECO:0000256" key="4">
    <source>
        <dbReference type="ARBA" id="ARBA00023136"/>
    </source>
</evidence>
<comment type="similarity">
    <text evidence="2">Belongs to the mitochondrial carrier (TC 2.A.29) family.</text>
</comment>
<dbReference type="AlphaFoldDB" id="A0AAW0JIB0"/>
<dbReference type="InterPro" id="IPR018108">
    <property type="entry name" value="MCP_transmembrane"/>
</dbReference>
<accession>A0AAW0JIB0</accession>
<dbReference type="GO" id="GO:0016020">
    <property type="term" value="C:membrane"/>
    <property type="evidence" value="ECO:0007669"/>
    <property type="project" value="UniProtKB-SubCell"/>
</dbReference>
<comment type="subcellular location">
    <subcellularLocation>
        <location evidence="1">Membrane</location>
        <topology evidence="1">Multi-pass membrane protein</topology>
    </subcellularLocation>
</comment>
<comment type="caution">
    <text evidence="6">The sequence shown here is derived from an EMBL/GenBank/DDBJ whole genome shotgun (WGS) entry which is preliminary data.</text>
</comment>
<sequence length="74" mass="7791">MCKQIFLGALGRHHLASDGAARATSLCAARPLGFVMTRMAADVCKGSFQCELNGLGSCFTKIFKSDGLNGFSGF</sequence>
<organism evidence="6 7">
    <name type="scientific">Myodes glareolus</name>
    <name type="common">Bank vole</name>
    <name type="synonym">Clethrionomys glareolus</name>
    <dbReference type="NCBI Taxonomy" id="447135"/>
    <lineage>
        <taxon>Eukaryota</taxon>
        <taxon>Metazoa</taxon>
        <taxon>Chordata</taxon>
        <taxon>Craniata</taxon>
        <taxon>Vertebrata</taxon>
        <taxon>Euteleostomi</taxon>
        <taxon>Mammalia</taxon>
        <taxon>Eutheria</taxon>
        <taxon>Euarchontoglires</taxon>
        <taxon>Glires</taxon>
        <taxon>Rodentia</taxon>
        <taxon>Myomorpha</taxon>
        <taxon>Muroidea</taxon>
        <taxon>Cricetidae</taxon>
        <taxon>Arvicolinae</taxon>
        <taxon>Myodes</taxon>
    </lineage>
</organism>
<evidence type="ECO:0000313" key="6">
    <source>
        <dbReference type="EMBL" id="KAK7826019.1"/>
    </source>
</evidence>
<evidence type="ECO:0000256" key="5">
    <source>
        <dbReference type="PROSITE-ProRule" id="PRU00282"/>
    </source>
</evidence>
<reference evidence="6 7" key="1">
    <citation type="journal article" date="2023" name="bioRxiv">
        <title>Conserved and derived expression patterns and positive selection on dental genes reveal complex evolutionary context of ever-growing rodent molars.</title>
        <authorList>
            <person name="Calamari Z.T."/>
            <person name="Song A."/>
            <person name="Cohen E."/>
            <person name="Akter M."/>
            <person name="Roy R.D."/>
            <person name="Hallikas O."/>
            <person name="Christensen M.M."/>
            <person name="Li P."/>
            <person name="Marangoni P."/>
            <person name="Jernvall J."/>
            <person name="Klein O.D."/>
        </authorList>
    </citation>
    <scope>NUCLEOTIDE SEQUENCE [LARGE SCALE GENOMIC DNA]</scope>
    <source>
        <strain evidence="6">V071</strain>
    </source>
</reference>